<dbReference type="Pfam" id="PF08376">
    <property type="entry name" value="NIT"/>
    <property type="match status" value="1"/>
</dbReference>
<reference evidence="11" key="2">
    <citation type="submission" date="2021-08" db="EMBL/GenBank/DDBJ databases">
        <authorList>
            <person name="Tani A."/>
            <person name="Ola A."/>
            <person name="Ogura Y."/>
            <person name="Katsura K."/>
            <person name="Hayashi T."/>
        </authorList>
    </citation>
    <scope>NUCLEOTIDE SEQUENCE</scope>
    <source>
        <strain evidence="11">DSM 23674</strain>
    </source>
</reference>
<keyword evidence="12" id="KW-1185">Reference proteome</keyword>
<keyword evidence="6" id="KW-0812">Transmembrane</keyword>
<evidence type="ECO:0008006" key="13">
    <source>
        <dbReference type="Google" id="ProtNLM"/>
    </source>
</evidence>
<evidence type="ECO:0000256" key="1">
    <source>
        <dbReference type="ARBA" id="ARBA00004429"/>
    </source>
</evidence>
<sequence length="684" mass="69902">MSGGFVSSLRGRIVAVALIPCLAFAVVAMLAVFDRMAQGREMARLEGLVALSGKISLFVHEAQKERGASSLFLGAKGAQFGSELTAQRQSLDGTRGPLLSGLDSIEIDGLGDGFVRKVANLRSSLATIDAHRRAVDTVSLTPPQGTAGYTGIIAEALDVVRDVSRVASDPAIGARISAYSAFLSLKEFAGQERAAASGIFASGNLDLAGLKRLSGLASSQATFEGLFRAGSPAEHGAALDAANASEPAREVARIRGIALDTIPGQPLLFTDAKGWFKLATQRIDSLKTIEDQLTADIATEAAAVRGKAEAAIRMWAGAGFATFALSVMVAFGLGSAIAGPLTRLAETLTAIGQGRTDMKIAAKGPSEVRAIAAAAANFRDSVRERRLAGEAQERMSDEQAARQREAMMGIADGFEARVGGIVEAVSAASHQLEAAARAMSATAGETSSRSTAVAQVSEQAARSSDTVAAATEELSASIREIAMQVTASADAASTAEHDATRMTEEVERLATAAGSIGSIVGLISEIAGQTNLLALNATIEAARAGEAGRGFSVVAAEVKDLASQTAKATKEIAARVGEITTSTEASVRGISGITATIRNLSRISADIASAVEEQGAATTEIARTTAETSQGSRLVSENIAGVAQAADSASAGSAQVLSAASDLALQAQALRSEIGGFLATVRAA</sequence>
<feature type="transmembrane region" description="Helical" evidence="6">
    <location>
        <begin position="315"/>
        <end position="338"/>
    </location>
</feature>
<dbReference type="PANTHER" id="PTHR32089">
    <property type="entry name" value="METHYL-ACCEPTING CHEMOTAXIS PROTEIN MCPB"/>
    <property type="match status" value="1"/>
</dbReference>
<evidence type="ECO:0000256" key="3">
    <source>
        <dbReference type="ARBA" id="ARBA00023224"/>
    </source>
</evidence>
<evidence type="ECO:0000256" key="6">
    <source>
        <dbReference type="SAM" id="Phobius"/>
    </source>
</evidence>
<name>A0ABQ4TGT1_9HYPH</name>
<dbReference type="PROSITE" id="PS50906">
    <property type="entry name" value="NIT"/>
    <property type="match status" value="1"/>
</dbReference>
<evidence type="ECO:0000259" key="7">
    <source>
        <dbReference type="PROSITE" id="PS50111"/>
    </source>
</evidence>
<evidence type="ECO:0000313" key="12">
    <source>
        <dbReference type="Proteomes" id="UP001055101"/>
    </source>
</evidence>
<evidence type="ECO:0000256" key="4">
    <source>
        <dbReference type="ARBA" id="ARBA00029447"/>
    </source>
</evidence>
<dbReference type="PROSITE" id="PS50111">
    <property type="entry name" value="CHEMOTAXIS_TRANSDUC_2"/>
    <property type="match status" value="1"/>
</dbReference>
<dbReference type="EMBL" id="BPRA01000004">
    <property type="protein sequence ID" value="GJE54511.1"/>
    <property type="molecule type" value="Genomic_DNA"/>
</dbReference>
<dbReference type="PROSITE" id="PS50192">
    <property type="entry name" value="T_SNARE"/>
    <property type="match status" value="1"/>
</dbReference>
<protein>
    <recommendedName>
        <fullName evidence="13">Chemotaxis protein</fullName>
    </recommendedName>
</protein>
<proteinExistence type="inferred from homology"/>
<comment type="caution">
    <text evidence="11">The sequence shown here is derived from an EMBL/GenBank/DDBJ whole genome shotgun (WGS) entry which is preliminary data.</text>
</comment>
<feature type="transmembrane region" description="Helical" evidence="6">
    <location>
        <begin position="12"/>
        <end position="33"/>
    </location>
</feature>
<evidence type="ECO:0000256" key="5">
    <source>
        <dbReference type="PROSITE-ProRule" id="PRU00284"/>
    </source>
</evidence>
<dbReference type="RefSeq" id="WP_238230859.1">
    <property type="nucleotide sequence ID" value="NZ_BPRA01000004.1"/>
</dbReference>
<dbReference type="InterPro" id="IPR004089">
    <property type="entry name" value="MCPsignal_dom"/>
</dbReference>
<keyword evidence="2" id="KW-1003">Cell membrane</keyword>
<keyword evidence="2" id="KW-0997">Cell inner membrane</keyword>
<dbReference type="SMART" id="SM00283">
    <property type="entry name" value="MA"/>
    <property type="match status" value="1"/>
</dbReference>
<evidence type="ECO:0000259" key="9">
    <source>
        <dbReference type="PROSITE" id="PS50885"/>
    </source>
</evidence>
<dbReference type="PROSITE" id="PS50885">
    <property type="entry name" value="HAMP"/>
    <property type="match status" value="1"/>
</dbReference>
<dbReference type="InterPro" id="IPR000727">
    <property type="entry name" value="T_SNARE_dom"/>
</dbReference>
<keyword evidence="3 5" id="KW-0807">Transducer</keyword>
<keyword evidence="6" id="KW-0472">Membrane</keyword>
<dbReference type="Proteomes" id="UP001055101">
    <property type="component" value="Unassembled WGS sequence"/>
</dbReference>
<reference evidence="11" key="1">
    <citation type="journal article" date="2021" name="Front. Microbiol.">
        <title>Comprehensive Comparative Genomics and Phenotyping of Methylobacterium Species.</title>
        <authorList>
            <person name="Alessa O."/>
            <person name="Ogura Y."/>
            <person name="Fujitani Y."/>
            <person name="Takami H."/>
            <person name="Hayashi T."/>
            <person name="Sahin N."/>
            <person name="Tani A."/>
        </authorList>
    </citation>
    <scope>NUCLEOTIDE SEQUENCE</scope>
    <source>
        <strain evidence="11">DSM 23674</strain>
    </source>
</reference>
<accession>A0ABQ4TGT1</accession>
<dbReference type="Gene3D" id="1.10.287.950">
    <property type="entry name" value="Methyl-accepting chemotaxis protein"/>
    <property type="match status" value="1"/>
</dbReference>
<dbReference type="InterPro" id="IPR013587">
    <property type="entry name" value="Nitrate/nitrite_sensing"/>
</dbReference>
<feature type="domain" description="NIT" evidence="10">
    <location>
        <begin position="53"/>
        <end position="304"/>
    </location>
</feature>
<feature type="domain" description="Methyl-accepting transducer" evidence="7">
    <location>
        <begin position="428"/>
        <end position="664"/>
    </location>
</feature>
<dbReference type="SMART" id="SM00304">
    <property type="entry name" value="HAMP"/>
    <property type="match status" value="1"/>
</dbReference>
<evidence type="ECO:0000259" key="10">
    <source>
        <dbReference type="PROSITE" id="PS50906"/>
    </source>
</evidence>
<dbReference type="PANTHER" id="PTHR32089:SF112">
    <property type="entry name" value="LYSOZYME-LIKE PROTEIN-RELATED"/>
    <property type="match status" value="1"/>
</dbReference>
<organism evidence="11 12">
    <name type="scientific">Methylobacterium thuringiense</name>
    <dbReference type="NCBI Taxonomy" id="1003091"/>
    <lineage>
        <taxon>Bacteria</taxon>
        <taxon>Pseudomonadati</taxon>
        <taxon>Pseudomonadota</taxon>
        <taxon>Alphaproteobacteria</taxon>
        <taxon>Hyphomicrobiales</taxon>
        <taxon>Methylobacteriaceae</taxon>
        <taxon>Methylobacterium</taxon>
    </lineage>
</organism>
<dbReference type="InterPro" id="IPR010910">
    <property type="entry name" value="Nitrate/nitrite_sensing_bac"/>
</dbReference>
<comment type="similarity">
    <text evidence="4">Belongs to the methyl-accepting chemotaxis (MCP) protein family.</text>
</comment>
<evidence type="ECO:0000313" key="11">
    <source>
        <dbReference type="EMBL" id="GJE54511.1"/>
    </source>
</evidence>
<gene>
    <name evidence="11" type="ORF">EKPJFOCH_0988</name>
</gene>
<feature type="domain" description="HAMP" evidence="9">
    <location>
        <begin position="335"/>
        <end position="387"/>
    </location>
</feature>
<evidence type="ECO:0000259" key="8">
    <source>
        <dbReference type="PROSITE" id="PS50192"/>
    </source>
</evidence>
<keyword evidence="6" id="KW-1133">Transmembrane helix</keyword>
<dbReference type="SUPFAM" id="SSF58104">
    <property type="entry name" value="Methyl-accepting chemotaxis protein (MCP) signaling domain"/>
    <property type="match status" value="1"/>
</dbReference>
<feature type="domain" description="T-SNARE coiled-coil homology" evidence="8">
    <location>
        <begin position="580"/>
        <end position="642"/>
    </location>
</feature>
<comment type="subcellular location">
    <subcellularLocation>
        <location evidence="1">Cell inner membrane</location>
        <topology evidence="1">Multi-pass membrane protein</topology>
    </subcellularLocation>
</comment>
<dbReference type="InterPro" id="IPR003660">
    <property type="entry name" value="HAMP_dom"/>
</dbReference>
<evidence type="ECO:0000256" key="2">
    <source>
        <dbReference type="ARBA" id="ARBA00022519"/>
    </source>
</evidence>
<dbReference type="Pfam" id="PF00015">
    <property type="entry name" value="MCPsignal"/>
    <property type="match status" value="1"/>
</dbReference>